<accession>A0AAD7HU20</accession>
<evidence type="ECO:0000313" key="3">
    <source>
        <dbReference type="Proteomes" id="UP001215280"/>
    </source>
</evidence>
<evidence type="ECO:0000256" key="1">
    <source>
        <dbReference type="SAM" id="MobiDB-lite"/>
    </source>
</evidence>
<reference evidence="2" key="1">
    <citation type="submission" date="2023-03" db="EMBL/GenBank/DDBJ databases">
        <title>Massive genome expansion in bonnet fungi (Mycena s.s.) driven by repeated elements and novel gene families across ecological guilds.</title>
        <authorList>
            <consortium name="Lawrence Berkeley National Laboratory"/>
            <person name="Harder C.B."/>
            <person name="Miyauchi S."/>
            <person name="Viragh M."/>
            <person name="Kuo A."/>
            <person name="Thoen E."/>
            <person name="Andreopoulos B."/>
            <person name="Lu D."/>
            <person name="Skrede I."/>
            <person name="Drula E."/>
            <person name="Henrissat B."/>
            <person name="Morin E."/>
            <person name="Kohler A."/>
            <person name="Barry K."/>
            <person name="LaButti K."/>
            <person name="Morin E."/>
            <person name="Salamov A."/>
            <person name="Lipzen A."/>
            <person name="Mereny Z."/>
            <person name="Hegedus B."/>
            <person name="Baldrian P."/>
            <person name="Stursova M."/>
            <person name="Weitz H."/>
            <person name="Taylor A."/>
            <person name="Grigoriev I.V."/>
            <person name="Nagy L.G."/>
            <person name="Martin F."/>
            <person name="Kauserud H."/>
        </authorList>
    </citation>
    <scope>NUCLEOTIDE SEQUENCE</scope>
    <source>
        <strain evidence="2">CBHHK188m</strain>
    </source>
</reference>
<name>A0AAD7HU20_9AGAR</name>
<comment type="caution">
    <text evidence="2">The sequence shown here is derived from an EMBL/GenBank/DDBJ whole genome shotgun (WGS) entry which is preliminary data.</text>
</comment>
<protein>
    <submittedName>
        <fullName evidence="2">Uncharacterized protein</fullName>
    </submittedName>
</protein>
<dbReference type="EMBL" id="JARJLG010000206">
    <property type="protein sequence ID" value="KAJ7728285.1"/>
    <property type="molecule type" value="Genomic_DNA"/>
</dbReference>
<feature type="region of interest" description="Disordered" evidence="1">
    <location>
        <begin position="136"/>
        <end position="160"/>
    </location>
</feature>
<keyword evidence="3" id="KW-1185">Reference proteome</keyword>
<sequence>MPNGQLKHRSTYPVVGEYSWFRGRKPEHSTSRAPLAVQLMLQIGIAMEPFIPGAPQAYQSSFDAGLAANVYPVNAPHIPVNIHHATSGSNAHVDAVPDLTSDTAATFSPHLTPTDIGQLVGSPETTTFAADLHSIPTVNSADDEGPGDTKPPAVDANRDGLHTPMLAGMRRDLKGIDWVALDTPPHISKPLHAYTASATRNLDKLEVLWRSQGAAGANESIKGHHLIS</sequence>
<proteinExistence type="predicted"/>
<dbReference type="AlphaFoldDB" id="A0AAD7HU20"/>
<gene>
    <name evidence="2" type="ORF">DFH07DRAFT_782254</name>
</gene>
<organism evidence="2 3">
    <name type="scientific">Mycena maculata</name>
    <dbReference type="NCBI Taxonomy" id="230809"/>
    <lineage>
        <taxon>Eukaryota</taxon>
        <taxon>Fungi</taxon>
        <taxon>Dikarya</taxon>
        <taxon>Basidiomycota</taxon>
        <taxon>Agaricomycotina</taxon>
        <taxon>Agaricomycetes</taxon>
        <taxon>Agaricomycetidae</taxon>
        <taxon>Agaricales</taxon>
        <taxon>Marasmiineae</taxon>
        <taxon>Mycenaceae</taxon>
        <taxon>Mycena</taxon>
    </lineage>
</organism>
<dbReference type="Proteomes" id="UP001215280">
    <property type="component" value="Unassembled WGS sequence"/>
</dbReference>
<evidence type="ECO:0000313" key="2">
    <source>
        <dbReference type="EMBL" id="KAJ7728285.1"/>
    </source>
</evidence>